<reference evidence="2 3" key="1">
    <citation type="journal article" date="2017" name="Environ. Microbiol. Rep.">
        <title>Genetic diversity of marine anaerobic ammonium-oxidizing bacteria as revealed by genomic and proteomic analyses of 'Candidatus Scalindua japonica'.</title>
        <authorList>
            <person name="Oshiki M."/>
            <person name="Mizuto K."/>
            <person name="Kimura Z."/>
            <person name="Kindaichi T."/>
            <person name="Satoh H."/>
            <person name="Okabe S."/>
        </authorList>
    </citation>
    <scope>NUCLEOTIDE SEQUENCE [LARGE SCALE GENOMIC DNA]</scope>
    <source>
        <strain evidence="3">husup-a2</strain>
    </source>
</reference>
<dbReference type="SUPFAM" id="SSF143100">
    <property type="entry name" value="TTHA1013/TTHA0281-like"/>
    <property type="match status" value="1"/>
</dbReference>
<sequence>MRYAIVIEKGPENFSVYVPDLPGCVSTGSTASEAEENIKDAISFHIDGLKEDGLSVPEPTTICEYIETA</sequence>
<dbReference type="OrthoDB" id="5419659at2"/>
<dbReference type="PANTHER" id="PTHR34504:SF2">
    <property type="entry name" value="UPF0150 PROTEIN SSL0259"/>
    <property type="match status" value="1"/>
</dbReference>
<dbReference type="PANTHER" id="PTHR34504">
    <property type="entry name" value="ANTITOXIN HICB"/>
    <property type="match status" value="1"/>
</dbReference>
<dbReference type="EMBL" id="BAOS01000035">
    <property type="protein sequence ID" value="GAX62577.1"/>
    <property type="molecule type" value="Genomic_DNA"/>
</dbReference>
<gene>
    <name evidence="2" type="ORF">SCALIN_C35_0016</name>
</gene>
<dbReference type="Gene3D" id="3.30.160.250">
    <property type="match status" value="1"/>
</dbReference>
<evidence type="ECO:0000313" key="2">
    <source>
        <dbReference type="EMBL" id="GAX62577.1"/>
    </source>
</evidence>
<protein>
    <recommendedName>
        <fullName evidence="1">HicB-like antitoxin of toxin-antitoxin system domain-containing protein</fullName>
    </recommendedName>
</protein>
<comment type="caution">
    <text evidence="2">The sequence shown here is derived from an EMBL/GenBank/DDBJ whole genome shotgun (WGS) entry which is preliminary data.</text>
</comment>
<organism evidence="2 3">
    <name type="scientific">Candidatus Scalindua japonica</name>
    <dbReference type="NCBI Taxonomy" id="1284222"/>
    <lineage>
        <taxon>Bacteria</taxon>
        <taxon>Pseudomonadati</taxon>
        <taxon>Planctomycetota</taxon>
        <taxon>Candidatus Brocadiia</taxon>
        <taxon>Candidatus Brocadiales</taxon>
        <taxon>Candidatus Scalinduaceae</taxon>
        <taxon>Candidatus Scalindua</taxon>
    </lineage>
</organism>
<proteinExistence type="predicted"/>
<dbReference type="Pfam" id="PF15919">
    <property type="entry name" value="HicB_lk_antitox"/>
    <property type="match status" value="1"/>
</dbReference>
<dbReference type="InterPro" id="IPR051404">
    <property type="entry name" value="TA_system_antitoxin"/>
</dbReference>
<keyword evidence="3" id="KW-1185">Reference proteome</keyword>
<feature type="domain" description="HicB-like antitoxin of toxin-antitoxin system" evidence="1">
    <location>
        <begin position="3"/>
        <end position="67"/>
    </location>
</feature>
<dbReference type="Proteomes" id="UP000218542">
    <property type="component" value="Unassembled WGS sequence"/>
</dbReference>
<dbReference type="RefSeq" id="WP_096895963.1">
    <property type="nucleotide sequence ID" value="NZ_BAOS01000035.1"/>
</dbReference>
<accession>A0A286U381</accession>
<name>A0A286U381_9BACT</name>
<dbReference type="InterPro" id="IPR035069">
    <property type="entry name" value="TTHA1013/TTHA0281-like"/>
</dbReference>
<dbReference type="AlphaFoldDB" id="A0A286U381"/>
<evidence type="ECO:0000313" key="3">
    <source>
        <dbReference type="Proteomes" id="UP000218542"/>
    </source>
</evidence>
<evidence type="ECO:0000259" key="1">
    <source>
        <dbReference type="Pfam" id="PF15919"/>
    </source>
</evidence>
<dbReference type="InterPro" id="IPR031807">
    <property type="entry name" value="HicB-like"/>
</dbReference>